<reference evidence="2 3" key="1">
    <citation type="submission" date="2017-12" db="EMBL/GenBank/DDBJ databases">
        <title>Genome Sequence of the Amphotericin B-resistant Candida duobushaemulonii strain, B09383.</title>
        <authorList>
            <person name="Chow N.A."/>
            <person name="Gade L."/>
            <person name="Batra D."/>
            <person name="Rowe L.A."/>
            <person name="Loparev V.N."/>
            <person name="Litvintseva A.P."/>
        </authorList>
    </citation>
    <scope>NUCLEOTIDE SEQUENCE [LARGE SCALE GENOMIC DNA]</scope>
    <source>
        <strain evidence="2 3">B09383</strain>
    </source>
</reference>
<dbReference type="PANTHER" id="PTHR42695:SF5">
    <property type="entry name" value="GLUTAMINE AMIDOTRANSFERASE YLR126C-RELATED"/>
    <property type="match status" value="1"/>
</dbReference>
<dbReference type="GO" id="GO:0005634">
    <property type="term" value="C:nucleus"/>
    <property type="evidence" value="ECO:0007669"/>
    <property type="project" value="TreeGrafter"/>
</dbReference>
<accession>A0A2V1AAL1</accession>
<dbReference type="InterPro" id="IPR044992">
    <property type="entry name" value="ChyE-like"/>
</dbReference>
<dbReference type="VEuPathDB" id="FungiDB:CXQ87_003257"/>
<dbReference type="Pfam" id="PF00117">
    <property type="entry name" value="GATase"/>
    <property type="match status" value="1"/>
</dbReference>
<organism evidence="2 3">
    <name type="scientific">Candidozyma duobushaemuli</name>
    <dbReference type="NCBI Taxonomy" id="1231522"/>
    <lineage>
        <taxon>Eukaryota</taxon>
        <taxon>Fungi</taxon>
        <taxon>Dikarya</taxon>
        <taxon>Ascomycota</taxon>
        <taxon>Saccharomycotina</taxon>
        <taxon>Pichiomycetes</taxon>
        <taxon>Metschnikowiaceae</taxon>
        <taxon>Candidozyma</taxon>
    </lineage>
</organism>
<evidence type="ECO:0000313" key="2">
    <source>
        <dbReference type="EMBL" id="PVH15417.1"/>
    </source>
</evidence>
<dbReference type="Proteomes" id="UP000244406">
    <property type="component" value="Unassembled WGS sequence"/>
</dbReference>
<dbReference type="Gene3D" id="3.40.50.880">
    <property type="match status" value="1"/>
</dbReference>
<dbReference type="RefSeq" id="XP_025336357.1">
    <property type="nucleotide sequence ID" value="XM_025481739.1"/>
</dbReference>
<dbReference type="GO" id="GO:0005829">
    <property type="term" value="C:cytosol"/>
    <property type="evidence" value="ECO:0007669"/>
    <property type="project" value="TreeGrafter"/>
</dbReference>
<sequence>MEPHIAVLVLDTPIESITDEFGDFGDNAVELLKASKVPLKKYQIAYDLADPSQQTVTDSNFSDLSDGIDQGSIKGLVLSGSRSDSFNNENPWIQSTDKFLKSIIANRPGFPMVGLCFGHQILAKNLGCKVNRNTTENGWECGITTIALNKSILSVEKSPFADTLETEDGNVLDHINLVEFHRDVVYGLPPTSTSNSLLSQTNFQSIGSTNKCSIQGLVTESGPVKILTFQGHPEFSTPETLKLLQLTHEIGKIDKATFDRSSYKTNNLINHGTVVANVILKFLETHS</sequence>
<evidence type="ECO:0000313" key="3">
    <source>
        <dbReference type="Proteomes" id="UP000244406"/>
    </source>
</evidence>
<comment type="caution">
    <text evidence="2">The sequence shown here is derived from an EMBL/GenBank/DDBJ whole genome shotgun (WGS) entry which is preliminary data.</text>
</comment>
<proteinExistence type="predicted"/>
<gene>
    <name evidence="2" type="ORF">CXQ87_003257</name>
</gene>
<dbReference type="SUPFAM" id="SSF52317">
    <property type="entry name" value="Class I glutamine amidotransferase-like"/>
    <property type="match status" value="1"/>
</dbReference>
<dbReference type="GeneID" id="37003257"/>
<evidence type="ECO:0000259" key="1">
    <source>
        <dbReference type="Pfam" id="PF00117"/>
    </source>
</evidence>
<dbReference type="InterPro" id="IPR029062">
    <property type="entry name" value="Class_I_gatase-like"/>
</dbReference>
<name>A0A2V1AAL1_9ASCO</name>
<dbReference type="InterPro" id="IPR017926">
    <property type="entry name" value="GATASE"/>
</dbReference>
<dbReference type="PROSITE" id="PS51273">
    <property type="entry name" value="GATASE_TYPE_1"/>
    <property type="match status" value="1"/>
</dbReference>
<protein>
    <recommendedName>
        <fullName evidence="1">Glutamine amidotransferase domain-containing protein</fullName>
    </recommendedName>
</protein>
<keyword evidence="3" id="KW-1185">Reference proteome</keyword>
<dbReference type="EMBL" id="PKFP01000003">
    <property type="protein sequence ID" value="PVH15417.1"/>
    <property type="molecule type" value="Genomic_DNA"/>
</dbReference>
<dbReference type="PANTHER" id="PTHR42695">
    <property type="entry name" value="GLUTAMINE AMIDOTRANSFERASE YLR126C-RELATED"/>
    <property type="match status" value="1"/>
</dbReference>
<dbReference type="CDD" id="cd01741">
    <property type="entry name" value="GATase1_1"/>
    <property type="match status" value="1"/>
</dbReference>
<feature type="domain" description="Glutamine amidotransferase" evidence="1">
    <location>
        <begin position="70"/>
        <end position="237"/>
    </location>
</feature>
<dbReference type="AlphaFoldDB" id="A0A2V1AAL1"/>